<feature type="region of interest" description="Disordered" evidence="1">
    <location>
        <begin position="1"/>
        <end position="49"/>
    </location>
</feature>
<name>A0A0S2DIJ7_LYSEN</name>
<protein>
    <submittedName>
        <fullName evidence="2">Uncharacterized protein</fullName>
    </submittedName>
</protein>
<evidence type="ECO:0000313" key="2">
    <source>
        <dbReference type="EMBL" id="ALN58470.1"/>
    </source>
</evidence>
<evidence type="ECO:0000256" key="1">
    <source>
        <dbReference type="SAM" id="MobiDB-lite"/>
    </source>
</evidence>
<dbReference type="Proteomes" id="UP000061569">
    <property type="component" value="Chromosome"/>
</dbReference>
<reference evidence="2 3" key="1">
    <citation type="submission" date="2015-11" db="EMBL/GenBank/DDBJ databases">
        <title>Genome sequences of Lysobacter enzymogenes strain C3 and Lysobacter antibioticus ATCC 29479.</title>
        <authorList>
            <person name="Kobayashi D.Y."/>
        </authorList>
    </citation>
    <scope>NUCLEOTIDE SEQUENCE [LARGE SCALE GENOMIC DNA]</scope>
    <source>
        <strain evidence="2 3">C3</strain>
    </source>
</reference>
<dbReference type="KEGG" id="lez:GLE_3123"/>
<dbReference type="AlphaFoldDB" id="A0A0S2DIJ7"/>
<dbReference type="STRING" id="69.GLE_3123"/>
<accession>A0A0S2DIJ7</accession>
<evidence type="ECO:0000313" key="3">
    <source>
        <dbReference type="Proteomes" id="UP000061569"/>
    </source>
</evidence>
<dbReference type="EMBL" id="CP013140">
    <property type="protein sequence ID" value="ALN58470.1"/>
    <property type="molecule type" value="Genomic_DNA"/>
</dbReference>
<organism evidence="2 3">
    <name type="scientific">Lysobacter enzymogenes</name>
    <dbReference type="NCBI Taxonomy" id="69"/>
    <lineage>
        <taxon>Bacteria</taxon>
        <taxon>Pseudomonadati</taxon>
        <taxon>Pseudomonadota</taxon>
        <taxon>Gammaproteobacteria</taxon>
        <taxon>Lysobacterales</taxon>
        <taxon>Lysobacteraceae</taxon>
        <taxon>Lysobacter</taxon>
    </lineage>
</organism>
<gene>
    <name evidence="2" type="ORF">GLE_3123</name>
</gene>
<sequence>MHGRRKSVGDAGEMGADGGESKRRMGFAAPPQPSFPRTRESRDFGALPG</sequence>
<proteinExistence type="predicted"/>